<accession>A0ABS5KP66</accession>
<reference evidence="1 2" key="1">
    <citation type="submission" date="2020-02" db="EMBL/GenBank/DDBJ databases">
        <title>Acidophilic actinobacteria isolated from forest soil.</title>
        <authorList>
            <person name="Golinska P."/>
        </authorList>
    </citation>
    <scope>NUCLEOTIDE SEQUENCE [LARGE SCALE GENOMIC DNA]</scope>
    <source>
        <strain evidence="1 2">NL8</strain>
    </source>
</reference>
<name>A0ABS5KP66_9ACTN</name>
<proteinExistence type="predicted"/>
<evidence type="ECO:0008006" key="3">
    <source>
        <dbReference type="Google" id="ProtNLM"/>
    </source>
</evidence>
<dbReference type="EMBL" id="JAAFYZ010000034">
    <property type="protein sequence ID" value="MBS2547779.1"/>
    <property type="molecule type" value="Genomic_DNA"/>
</dbReference>
<dbReference type="RefSeq" id="WP_212009360.1">
    <property type="nucleotide sequence ID" value="NZ_JAAFYZ010000034.1"/>
</dbReference>
<keyword evidence="2" id="KW-1185">Reference proteome</keyword>
<gene>
    <name evidence="1" type="ORF">KGQ19_12975</name>
</gene>
<evidence type="ECO:0000313" key="1">
    <source>
        <dbReference type="EMBL" id="MBS2547779.1"/>
    </source>
</evidence>
<sequence>DEELLQHGVSWMPSVDEALAGLGTLTGADVNVRVADIAADAGAESVVEVLLAWADSSQPDEAVRSDRTGQRVGAADVQTLSIMSEAFADADHRLGGGHARSTLAHYLASVAIPLAATGKYNDQVGQLLFTEIARLADVAGFMAFDAGHQRLARRYFTHSLRLAKAAGNYALAAHILTDLSMQALHINHPDSAVASAQAAVEAANKDRSPLTLARCHAVASRASAVANDPTTSDRHLVQAEVLLDQRGDAEEPRWVSFFSVRQLTVEAMYASHALGRTSYVQRHADAAHLDEAAADAMPRRDVLANTTLAMSYLQPGNTDVERACAVMAGCLPLIGRLTSARAVAAIEQTRSRLADFSANAAVKELDAAFAHADAVDS</sequence>
<feature type="non-terminal residue" evidence="1">
    <location>
        <position position="1"/>
    </location>
</feature>
<comment type="caution">
    <text evidence="1">The sequence shown here is derived from an EMBL/GenBank/DDBJ whole genome shotgun (WGS) entry which is preliminary data.</text>
</comment>
<organism evidence="1 2">
    <name type="scientific">Catenulispora pinistramenti</name>
    <dbReference type="NCBI Taxonomy" id="2705254"/>
    <lineage>
        <taxon>Bacteria</taxon>
        <taxon>Bacillati</taxon>
        <taxon>Actinomycetota</taxon>
        <taxon>Actinomycetes</taxon>
        <taxon>Catenulisporales</taxon>
        <taxon>Catenulisporaceae</taxon>
        <taxon>Catenulispora</taxon>
    </lineage>
</organism>
<dbReference type="Proteomes" id="UP000730482">
    <property type="component" value="Unassembled WGS sequence"/>
</dbReference>
<protein>
    <recommendedName>
        <fullName evidence="3">Transcriptional regulator</fullName>
    </recommendedName>
</protein>
<evidence type="ECO:0000313" key="2">
    <source>
        <dbReference type="Proteomes" id="UP000730482"/>
    </source>
</evidence>